<dbReference type="GeneID" id="37181495"/>
<proteinExistence type="predicted"/>
<keyword evidence="3" id="KW-1185">Reference proteome</keyword>
<sequence length="157" mass="16678">MRSPSSPRDPTHKKKKTTPPPSGSAAGRVCSSSGIATCPKTTNAWIASAAPCSSAARWSSGSTRTRSATHRGSTLRIMMHHRLSRGRCPRMKGKARFADSLLRTRICVGGAPQCGGEMALCAARAVVRDVEGDSGGLSWLNKQPPICSCHDPRKSYS</sequence>
<gene>
    <name evidence="2" type="ORF">BO86DRAFT_91852</name>
</gene>
<organism evidence="2 3">
    <name type="scientific">Aspergillus japonicus CBS 114.51</name>
    <dbReference type="NCBI Taxonomy" id="1448312"/>
    <lineage>
        <taxon>Eukaryota</taxon>
        <taxon>Fungi</taxon>
        <taxon>Dikarya</taxon>
        <taxon>Ascomycota</taxon>
        <taxon>Pezizomycotina</taxon>
        <taxon>Eurotiomycetes</taxon>
        <taxon>Eurotiomycetidae</taxon>
        <taxon>Eurotiales</taxon>
        <taxon>Aspergillaceae</taxon>
        <taxon>Aspergillus</taxon>
        <taxon>Aspergillus subgen. Circumdati</taxon>
    </lineage>
</organism>
<accession>A0A8T8X0T8</accession>
<feature type="region of interest" description="Disordered" evidence="1">
    <location>
        <begin position="1"/>
        <end position="29"/>
    </location>
</feature>
<evidence type="ECO:0000256" key="1">
    <source>
        <dbReference type="SAM" id="MobiDB-lite"/>
    </source>
</evidence>
<evidence type="ECO:0000313" key="2">
    <source>
        <dbReference type="EMBL" id="RAH81713.1"/>
    </source>
</evidence>
<protein>
    <submittedName>
        <fullName evidence="2">Uncharacterized protein</fullName>
    </submittedName>
</protein>
<dbReference type="RefSeq" id="XP_025527607.1">
    <property type="nucleotide sequence ID" value="XM_025677802.1"/>
</dbReference>
<evidence type="ECO:0000313" key="3">
    <source>
        <dbReference type="Proteomes" id="UP000249497"/>
    </source>
</evidence>
<dbReference type="EMBL" id="KZ824793">
    <property type="protein sequence ID" value="RAH81713.1"/>
    <property type="molecule type" value="Genomic_DNA"/>
</dbReference>
<dbReference type="AlphaFoldDB" id="A0A8T8X0T8"/>
<name>A0A8T8X0T8_ASPJA</name>
<dbReference type="Proteomes" id="UP000249497">
    <property type="component" value="Unassembled WGS sequence"/>
</dbReference>
<reference evidence="2 3" key="1">
    <citation type="submission" date="2018-02" db="EMBL/GenBank/DDBJ databases">
        <title>The genomes of Aspergillus section Nigri reveals drivers in fungal speciation.</title>
        <authorList>
            <consortium name="DOE Joint Genome Institute"/>
            <person name="Vesth T.C."/>
            <person name="Nybo J."/>
            <person name="Theobald S."/>
            <person name="Brandl J."/>
            <person name="Frisvad J.C."/>
            <person name="Nielsen K.F."/>
            <person name="Lyhne E.K."/>
            <person name="Kogle M.E."/>
            <person name="Kuo A."/>
            <person name="Riley R."/>
            <person name="Clum A."/>
            <person name="Nolan M."/>
            <person name="Lipzen A."/>
            <person name="Salamov A."/>
            <person name="Henrissat B."/>
            <person name="Wiebenga A."/>
            <person name="De vries R.P."/>
            <person name="Grigoriev I.V."/>
            <person name="Mortensen U.H."/>
            <person name="Andersen M.R."/>
            <person name="Baker S.E."/>
        </authorList>
    </citation>
    <scope>NUCLEOTIDE SEQUENCE [LARGE SCALE GENOMIC DNA]</scope>
    <source>
        <strain evidence="2 3">CBS 114.51</strain>
    </source>
</reference>